<organism evidence="8 9">
    <name type="scientific">Saccharomyces pastorianus</name>
    <name type="common">Lager yeast</name>
    <name type="synonym">Saccharomyces cerevisiae x Saccharomyces eubayanus</name>
    <dbReference type="NCBI Taxonomy" id="27292"/>
    <lineage>
        <taxon>Eukaryota</taxon>
        <taxon>Fungi</taxon>
        <taxon>Dikarya</taxon>
        <taxon>Ascomycota</taxon>
        <taxon>Saccharomycotina</taxon>
        <taxon>Saccharomycetes</taxon>
        <taxon>Saccharomycetales</taxon>
        <taxon>Saccharomycetaceae</taxon>
        <taxon>Saccharomyces</taxon>
    </lineage>
</organism>
<evidence type="ECO:0000259" key="6">
    <source>
        <dbReference type="Pfam" id="PF06544"/>
    </source>
</evidence>
<evidence type="ECO:0000256" key="3">
    <source>
        <dbReference type="ARBA" id="ARBA00023187"/>
    </source>
</evidence>
<dbReference type="EMBL" id="CP048999">
    <property type="protein sequence ID" value="QID83780.1"/>
    <property type="molecule type" value="Genomic_DNA"/>
</dbReference>
<keyword evidence="3" id="KW-0508">mRNA splicing</keyword>
<evidence type="ECO:0000256" key="5">
    <source>
        <dbReference type="SAM" id="MobiDB-lite"/>
    </source>
</evidence>
<keyword evidence="2" id="KW-0507">mRNA processing</keyword>
<dbReference type="Pfam" id="PF08572">
    <property type="entry name" value="PRP3"/>
    <property type="match status" value="1"/>
</dbReference>
<proteinExistence type="predicted"/>
<comment type="subcellular location">
    <subcellularLocation>
        <location evidence="1">Nucleus</location>
    </subcellularLocation>
</comment>
<dbReference type="GO" id="GO:0000398">
    <property type="term" value="P:mRNA splicing, via spliceosome"/>
    <property type="evidence" value="ECO:0007669"/>
    <property type="project" value="InterPro"/>
</dbReference>
<sequence>MPPRKKYENGNSKPQYNPRNEPDYSQRQEANNEGGDIQGRGLQTELHSALKSSNLNLIRRNYQTGDNPYLSDLNNSGSLRKLNKRYERGLKFYKKGEISKQIALERESQKILDEKELERKLKLEEEAKEREKLVKSGDLPNLTLHEDNFILDLSKFETYHKTNHGHEWWDTVFLDERGEMMEKYMIEDPALGKGEERDDDDGDDIEHPSIKYVSHPSPEKTNEAKTVIKAYLTQHERKKLRRNRRKMVREAQEVKIKLGLLPKPEPKVKLSNMMSVYENDQNISDPTAWEKTVKGQVDLRKRKHLEENETRHEQAVKRRKETPGVTFVKPSAYHCKVFQFKNLQNPKIRYKLKMNSKELSLKGLCLRINDDGPGIIIVVGDEKSCRFYENLVMRRIKWDEDFELRTNNENVKMSMQHNSIAKTWEGYLKDCKFKGWFMKVCNDQETLLRTLSQFDSEHFYSPIQT</sequence>
<gene>
    <name evidence="8" type="primary">PRP3_2</name>
    <name evidence="8" type="ORF">GRS66_006258</name>
</gene>
<feature type="region of interest" description="Disordered" evidence="5">
    <location>
        <begin position="190"/>
        <end position="221"/>
    </location>
</feature>
<keyword evidence="9" id="KW-1185">Reference proteome</keyword>
<dbReference type="InterPro" id="IPR027104">
    <property type="entry name" value="Prp3"/>
</dbReference>
<dbReference type="InterPro" id="IPR010541">
    <property type="entry name" value="Prp3_C"/>
</dbReference>
<dbReference type="PANTHER" id="PTHR14212">
    <property type="entry name" value="U4/U6-ASSOCIATED RNA SPLICING FACTOR-RELATED"/>
    <property type="match status" value="1"/>
</dbReference>
<name>A0A6C1E4B4_SACPS</name>
<evidence type="ECO:0000259" key="7">
    <source>
        <dbReference type="Pfam" id="PF08572"/>
    </source>
</evidence>
<feature type="domain" description="Pre-mRNA-splicing factor 3" evidence="7">
    <location>
        <begin position="67"/>
        <end position="313"/>
    </location>
</feature>
<dbReference type="GO" id="GO:0046540">
    <property type="term" value="C:U4/U6 x U5 tri-snRNP complex"/>
    <property type="evidence" value="ECO:0007669"/>
    <property type="project" value="InterPro"/>
</dbReference>
<dbReference type="Proteomes" id="UP000501346">
    <property type="component" value="Chromosome SeII-SeIV"/>
</dbReference>
<evidence type="ECO:0000256" key="2">
    <source>
        <dbReference type="ARBA" id="ARBA00022664"/>
    </source>
</evidence>
<feature type="region of interest" description="Disordered" evidence="5">
    <location>
        <begin position="1"/>
        <end position="40"/>
    </location>
</feature>
<reference evidence="8 9" key="1">
    <citation type="journal article" date="2019" name="BMC Genomics">
        <title>Chromosome level assembly and comparative genome analysis confirm lager-brewing yeasts originated from a single hybridization.</title>
        <authorList>
            <person name="Salazar A.N."/>
            <person name="Gorter de Vries A.R."/>
            <person name="van den Broek M."/>
            <person name="Brouwers N."/>
            <person name="de la Torre Cortes P."/>
            <person name="Kuijpers N.G.A."/>
            <person name="Daran J.G."/>
            <person name="Abeel T."/>
        </authorList>
    </citation>
    <scope>NUCLEOTIDE SEQUENCE [LARGE SCALE GENOMIC DNA]</scope>
    <source>
        <strain evidence="8 9">CBS 1483</strain>
    </source>
</reference>
<dbReference type="Pfam" id="PF06544">
    <property type="entry name" value="Prp3_C"/>
    <property type="match status" value="1"/>
</dbReference>
<protein>
    <submittedName>
        <fullName evidence="8">U4/U6-U5 snRNP complex subunit prp3</fullName>
    </submittedName>
</protein>
<dbReference type="PANTHER" id="PTHR14212:SF0">
    <property type="entry name" value="U4_U6 SMALL NUCLEAR RIBONUCLEOPROTEIN PRP3"/>
    <property type="match status" value="1"/>
</dbReference>
<dbReference type="AlphaFoldDB" id="A0A6C1E4B4"/>
<accession>A0A6C1E4B4</accession>
<evidence type="ECO:0000313" key="9">
    <source>
        <dbReference type="Proteomes" id="UP000501346"/>
    </source>
</evidence>
<dbReference type="OrthoDB" id="10264544at2759"/>
<evidence type="ECO:0000256" key="1">
    <source>
        <dbReference type="ARBA" id="ARBA00004123"/>
    </source>
</evidence>
<dbReference type="InterPro" id="IPR013881">
    <property type="entry name" value="Pre-mRNA_splic_Prp3_dom"/>
</dbReference>
<dbReference type="CDD" id="cd24140">
    <property type="entry name" value="Prp3_C-like"/>
    <property type="match status" value="1"/>
</dbReference>
<feature type="compositionally biased region" description="Polar residues" evidence="5">
    <location>
        <begin position="9"/>
        <end position="19"/>
    </location>
</feature>
<evidence type="ECO:0000313" key="8">
    <source>
        <dbReference type="EMBL" id="QID83780.1"/>
    </source>
</evidence>
<evidence type="ECO:0000256" key="4">
    <source>
        <dbReference type="ARBA" id="ARBA00023242"/>
    </source>
</evidence>
<keyword evidence="4" id="KW-0539">Nucleus</keyword>
<feature type="domain" description="Small nuclear ribonucleoprotein Prp3 C-terminal" evidence="6">
    <location>
        <begin position="336"/>
        <end position="460"/>
    </location>
</feature>